<dbReference type="EMBL" id="FOXF01000038">
    <property type="protein sequence ID" value="SFP57140.1"/>
    <property type="molecule type" value="Genomic_DNA"/>
</dbReference>
<name>A0A662ZIQ4_9GAMM</name>
<feature type="signal peptide" evidence="1">
    <location>
        <begin position="1"/>
        <end position="18"/>
    </location>
</feature>
<gene>
    <name evidence="2" type="ORF">SAMN02910344_01754</name>
</gene>
<keyword evidence="3" id="KW-1185">Reference proteome</keyword>
<organism evidence="2 3">
    <name type="scientific">Ruminobacter amylophilus</name>
    <dbReference type="NCBI Taxonomy" id="867"/>
    <lineage>
        <taxon>Bacteria</taxon>
        <taxon>Pseudomonadati</taxon>
        <taxon>Pseudomonadota</taxon>
        <taxon>Gammaproteobacteria</taxon>
        <taxon>Aeromonadales</taxon>
        <taxon>Succinivibrionaceae</taxon>
        <taxon>Ruminobacter</taxon>
    </lineage>
</organism>
<proteinExistence type="predicted"/>
<dbReference type="Proteomes" id="UP000243745">
    <property type="component" value="Unassembled WGS sequence"/>
</dbReference>
<feature type="chain" id="PRO_5024931805" evidence="1">
    <location>
        <begin position="19"/>
        <end position="132"/>
    </location>
</feature>
<evidence type="ECO:0000256" key="1">
    <source>
        <dbReference type="SAM" id="SignalP"/>
    </source>
</evidence>
<accession>A0A662ZIQ4</accession>
<keyword evidence="1" id="KW-0732">Signal</keyword>
<evidence type="ECO:0000313" key="3">
    <source>
        <dbReference type="Proteomes" id="UP000243745"/>
    </source>
</evidence>
<dbReference type="RefSeq" id="WP_093142914.1">
    <property type="nucleotide sequence ID" value="NZ_FOXF01000038.1"/>
</dbReference>
<evidence type="ECO:0000313" key="2">
    <source>
        <dbReference type="EMBL" id="SFP57140.1"/>
    </source>
</evidence>
<sequence>MKKFIAACALLLSSVAFAGIPAGYQEAETGADNQRVFVNGETGAKFSIMAHANDEGATAKDIVAASAQQLGCKGTVEGDETFANVSGCNVNGENLEFAVIASEGNIVVFYANDKVTDEDVTAFTTWILSDEE</sequence>
<dbReference type="AlphaFoldDB" id="A0A662ZIQ4"/>
<reference evidence="2 3" key="1">
    <citation type="submission" date="2016-10" db="EMBL/GenBank/DDBJ databases">
        <authorList>
            <person name="Varghese N."/>
            <person name="Submissions S."/>
        </authorList>
    </citation>
    <scope>NUCLEOTIDE SEQUENCE [LARGE SCALE GENOMIC DNA]</scope>
    <source>
        <strain evidence="2 3">DSM 1361</strain>
    </source>
</reference>
<protein>
    <submittedName>
        <fullName evidence="2">Uncharacterized protein</fullName>
    </submittedName>
</protein>